<evidence type="ECO:0000313" key="7">
    <source>
        <dbReference type="EMBL" id="KAF2198590.1"/>
    </source>
</evidence>
<evidence type="ECO:0000313" key="8">
    <source>
        <dbReference type="Proteomes" id="UP000799536"/>
    </source>
</evidence>
<dbReference type="GO" id="GO:0005737">
    <property type="term" value="C:cytoplasm"/>
    <property type="evidence" value="ECO:0007669"/>
    <property type="project" value="TreeGrafter"/>
</dbReference>
<dbReference type="OrthoDB" id="416786at2759"/>
<name>A0A9P4MW37_9PLEO</name>
<dbReference type="InterPro" id="IPR029058">
    <property type="entry name" value="AB_hydrolase_fold"/>
</dbReference>
<dbReference type="GO" id="GO:0031177">
    <property type="term" value="F:phosphopantetheine binding"/>
    <property type="evidence" value="ECO:0007669"/>
    <property type="project" value="TreeGrafter"/>
</dbReference>
<dbReference type="NCBIfam" id="TIGR01733">
    <property type="entry name" value="AA-adenyl-dom"/>
    <property type="match status" value="1"/>
</dbReference>
<evidence type="ECO:0000256" key="1">
    <source>
        <dbReference type="ARBA" id="ARBA00022450"/>
    </source>
</evidence>
<dbReference type="Gene3D" id="3.40.50.12780">
    <property type="entry name" value="N-terminal domain of ligase-like"/>
    <property type="match status" value="1"/>
</dbReference>
<dbReference type="InterPro" id="IPR023213">
    <property type="entry name" value="CAT-like_dom_sf"/>
</dbReference>
<reference evidence="7" key="1">
    <citation type="journal article" date="2020" name="Stud. Mycol.">
        <title>101 Dothideomycetes genomes: a test case for predicting lifestyles and emergence of pathogens.</title>
        <authorList>
            <person name="Haridas S."/>
            <person name="Albert R."/>
            <person name="Binder M."/>
            <person name="Bloem J."/>
            <person name="Labutti K."/>
            <person name="Salamov A."/>
            <person name="Andreopoulos B."/>
            <person name="Baker S."/>
            <person name="Barry K."/>
            <person name="Bills G."/>
            <person name="Bluhm B."/>
            <person name="Cannon C."/>
            <person name="Castanera R."/>
            <person name="Culley D."/>
            <person name="Daum C."/>
            <person name="Ezra D."/>
            <person name="Gonzalez J."/>
            <person name="Henrissat B."/>
            <person name="Kuo A."/>
            <person name="Liang C."/>
            <person name="Lipzen A."/>
            <person name="Lutzoni F."/>
            <person name="Magnuson J."/>
            <person name="Mondo S."/>
            <person name="Nolan M."/>
            <person name="Ohm R."/>
            <person name="Pangilinan J."/>
            <person name="Park H.-J."/>
            <person name="Ramirez L."/>
            <person name="Alfaro M."/>
            <person name="Sun H."/>
            <person name="Tritt A."/>
            <person name="Yoshinaga Y."/>
            <person name="Zwiers L.-H."/>
            <person name="Turgeon B."/>
            <person name="Goodwin S."/>
            <person name="Spatafora J."/>
            <person name="Crous P."/>
            <person name="Grigoriev I."/>
        </authorList>
    </citation>
    <scope>NUCLEOTIDE SEQUENCE</scope>
    <source>
        <strain evidence="7">ATCC 74209</strain>
    </source>
</reference>
<dbReference type="Gene3D" id="3.40.50.1820">
    <property type="entry name" value="alpha/beta hydrolase"/>
    <property type="match status" value="1"/>
</dbReference>
<dbReference type="SUPFAM" id="SSF52777">
    <property type="entry name" value="CoA-dependent acyltransferases"/>
    <property type="match status" value="4"/>
</dbReference>
<dbReference type="GO" id="GO:0044550">
    <property type="term" value="P:secondary metabolite biosynthetic process"/>
    <property type="evidence" value="ECO:0007669"/>
    <property type="project" value="TreeGrafter"/>
</dbReference>
<dbReference type="PROSITE" id="PS00455">
    <property type="entry name" value="AMP_BINDING"/>
    <property type="match status" value="1"/>
</dbReference>
<dbReference type="InterPro" id="IPR036736">
    <property type="entry name" value="ACP-like_sf"/>
</dbReference>
<organism evidence="7 8">
    <name type="scientific">Delitschia confertaspora ATCC 74209</name>
    <dbReference type="NCBI Taxonomy" id="1513339"/>
    <lineage>
        <taxon>Eukaryota</taxon>
        <taxon>Fungi</taxon>
        <taxon>Dikarya</taxon>
        <taxon>Ascomycota</taxon>
        <taxon>Pezizomycotina</taxon>
        <taxon>Dothideomycetes</taxon>
        <taxon>Pleosporomycetidae</taxon>
        <taxon>Pleosporales</taxon>
        <taxon>Delitschiaceae</taxon>
        <taxon>Delitschia</taxon>
    </lineage>
</organism>
<keyword evidence="8" id="KW-1185">Reference proteome</keyword>
<dbReference type="EMBL" id="ML994132">
    <property type="protein sequence ID" value="KAF2198590.1"/>
    <property type="molecule type" value="Genomic_DNA"/>
</dbReference>
<evidence type="ECO:0000259" key="6">
    <source>
        <dbReference type="PROSITE" id="PS50075"/>
    </source>
</evidence>
<dbReference type="CDD" id="cd19537">
    <property type="entry name" value="C_NRPS-like"/>
    <property type="match status" value="1"/>
</dbReference>
<keyword evidence="2" id="KW-0597">Phosphoprotein</keyword>
<dbReference type="InterPro" id="IPR045851">
    <property type="entry name" value="AMP-bd_C_sf"/>
</dbReference>
<proteinExistence type="inferred from homology"/>
<dbReference type="PANTHER" id="PTHR45527:SF11">
    <property type="entry name" value="NONRIBOSOMAL PEPTIDE SYNTHETASE 5"/>
    <property type="match status" value="1"/>
</dbReference>
<accession>A0A9P4MW37</accession>
<dbReference type="InterPro" id="IPR010071">
    <property type="entry name" value="AA_adenyl_dom"/>
</dbReference>
<dbReference type="Gene3D" id="3.30.559.10">
    <property type="entry name" value="Chloramphenicol acetyltransferase-like domain"/>
    <property type="match status" value="2"/>
</dbReference>
<dbReference type="InterPro" id="IPR001242">
    <property type="entry name" value="Condensation_dom"/>
</dbReference>
<keyword evidence="1" id="KW-0596">Phosphopantetheine</keyword>
<comment type="caution">
    <text evidence="7">The sequence shown here is derived from an EMBL/GenBank/DDBJ whole genome shotgun (WGS) entry which is preliminary data.</text>
</comment>
<dbReference type="Gene3D" id="3.30.300.30">
    <property type="match status" value="1"/>
</dbReference>
<dbReference type="SUPFAM" id="SSF56801">
    <property type="entry name" value="Acetyl-CoA synthetase-like"/>
    <property type="match status" value="1"/>
</dbReference>
<dbReference type="GO" id="GO:0016874">
    <property type="term" value="F:ligase activity"/>
    <property type="evidence" value="ECO:0007669"/>
    <property type="project" value="UniProtKB-KW"/>
</dbReference>
<dbReference type="SUPFAM" id="SSF47336">
    <property type="entry name" value="ACP-like"/>
    <property type="match status" value="2"/>
</dbReference>
<comment type="similarity">
    <text evidence="4">Belongs to the NRP synthetase family.</text>
</comment>
<dbReference type="Pfam" id="PF00668">
    <property type="entry name" value="Condensation"/>
    <property type="match status" value="2"/>
</dbReference>
<dbReference type="PANTHER" id="PTHR45527">
    <property type="entry name" value="NONRIBOSOMAL PEPTIDE SYNTHETASE"/>
    <property type="match status" value="1"/>
</dbReference>
<feature type="domain" description="Carrier" evidence="6">
    <location>
        <begin position="1076"/>
        <end position="1151"/>
    </location>
</feature>
<dbReference type="PROSITE" id="PS00012">
    <property type="entry name" value="PHOSPHOPANTETHEINE"/>
    <property type="match status" value="1"/>
</dbReference>
<dbReference type="Gene3D" id="3.30.559.30">
    <property type="entry name" value="Nonribosomal peptide synthetase, condensation domain"/>
    <property type="match status" value="2"/>
</dbReference>
<dbReference type="GO" id="GO:0043041">
    <property type="term" value="P:amino acid activation for nonribosomal peptide biosynthetic process"/>
    <property type="evidence" value="ECO:0007669"/>
    <property type="project" value="TreeGrafter"/>
</dbReference>
<evidence type="ECO:0000256" key="3">
    <source>
        <dbReference type="ARBA" id="ARBA00022598"/>
    </source>
</evidence>
<dbReference type="Pfam" id="PF00501">
    <property type="entry name" value="AMP-binding"/>
    <property type="match status" value="1"/>
</dbReference>
<gene>
    <name evidence="7" type="ORF">GQ43DRAFT_150754</name>
</gene>
<dbReference type="Gene3D" id="1.10.1200.10">
    <property type="entry name" value="ACP-like"/>
    <property type="match status" value="1"/>
</dbReference>
<dbReference type="InterPro" id="IPR042099">
    <property type="entry name" value="ANL_N_sf"/>
</dbReference>
<evidence type="ECO:0000256" key="4">
    <source>
        <dbReference type="ARBA" id="ARBA00029454"/>
    </source>
</evidence>
<evidence type="ECO:0000256" key="2">
    <source>
        <dbReference type="ARBA" id="ARBA00022553"/>
    </source>
</evidence>
<dbReference type="Proteomes" id="UP000799536">
    <property type="component" value="Unassembled WGS sequence"/>
</dbReference>
<feature type="domain" description="Carrier" evidence="6">
    <location>
        <begin position="24"/>
        <end position="97"/>
    </location>
</feature>
<keyword evidence="3" id="KW-0436">Ligase</keyword>
<dbReference type="InterPro" id="IPR006162">
    <property type="entry name" value="Ppantetheine_attach_site"/>
</dbReference>
<feature type="region of interest" description="Disordered" evidence="5">
    <location>
        <begin position="100"/>
        <end position="119"/>
    </location>
</feature>
<protein>
    <submittedName>
        <fullName evidence="7">Acetyl-CoA synthetase-like protein</fullName>
    </submittedName>
</protein>
<sequence>MRRTSYTPVDATVISPLRLVVSSTSIADIVLQHVTRLLDVSSSSIDRNSSFVNLGGHSILAVKLSSACKKDGINLPIINILLSNTLTELCASATLLSLKPPQSPCSPTSPRTPTFRRKSIQHNRRQSIQLQGVRRQSVLLQEARRQSIQELIDRPTQNDVFPASTPMTEMQLSFVHSYKKNPGTNIVNLYETYNTRDVPAVKAAWQTVIESEPIFRASFDAETLSVHENPSAPFRWNDIVCKSEHQYQSQLDLDVAPEDIEFSFDCVSYAGKSTIIWRVHHIFVDGQSAQLIYAKLRRVLMGLPIHAGTHFSSVAAGVRELQQSSHSSNQVFWKQQAENHPQPIGELALAEPSVPSSSAPIEQISFMIPIEKITLAARRAGVSLAAWYQAAWAMALSLYTDSDSVVFGSVLSGRNLPVAGAEDTIGPLINTLPFHISIDRKQTEVEYLKSIFAHSVMLQSIQYSTPEDGFNRNFATALAFEFDLDAGAEDTFRPVKAPWFRVIPDMPLSVFMSEKGVLRLCYKPSRYEKTDMQLLADHFRRAILLLRSSGRTMDDRMTKLLTAETRNTLMSYGNCNSSSTSLSAVQDDFVTLFEKAVRQNPEAIAIEKGDVVVTYAELDRKAGVFAKNLRAYVQPGEVVCVHADRSINWIVAYYGILKAGAAFSASDAVLPHHIRNMNFETAGAKVYIVPDESQKSAQPDASSFCFSVDELIPNDSNAERIPHRSTPRPEDTAYVCFTSGTTGRPKGVICHHAGLVALQSDREARLLAGPGERIAQFLSPAFDGSILEIFSALSYGATLVLTDGVDPFSQLRRATTAMLTPSVARVLEPSDFHNLKAVYFGGEPVPPQVNDKWSKEMPTYNQYGPTEASCASTIQRLQPGQRVAIGPPNPTTRVYILDRNQQLVPPGVVGEIYCAGVQVSRGYIGQPELTADKFLPDTICKRPGEMMYRTGDRAFFNHRGEVECLGRTDRQIKLRGFRTDLNDIEARAAGAVKEASAVVICPKDDYLVCMVQPATLDIADVRSKLTKVLPVHAVPRVIMAASKFPITSSGKLDYKEIARLCSDSSQPILETAKPLSATENSVAQVWRRLLALDSSQEVTGASNFAELGGHSVLQLRLASELSNIFKARIPMAQVIKAASLSEMASVIDQIRGQTRGTTTAQLKPLGTNNVAPIEAEWFEKYQIQEGVTSFNVTFACTIAPHIDLEHLTACWNAMLARHQIFRSRYHRDECRKEGVKRTYSKINSQVIRVDDFDLWEECNRPFDVERQNPIDVLISKSTMLLRMSHIIADLTAVQAMMKELMQMYNGSGLGPVKRRYADTVNWSVPATADQKQWWTDYLKGSKDTPNIISNLPKRTTYKGESRVTKFPLALAQQVLKYSTENSVTLHQMGLAAVALALQTENDSTDIVLGGPWFNRQAEDVETVGLFLEAIPIRIRYNHNQEQSFIKSVQSSSQSALSNGISWNQVLQAMGYTSDNRPEYPNNPVLDTVVTFHDDRKSPKLPIDGLDPLYTYGHGAKFALMVEFTALTDESVIVRCEYDDAIISKAMITKIEDLILESLRSIADGMEYGAIKERLRNLKCGETEKCRENVFGKALAAL</sequence>
<dbReference type="InterPro" id="IPR009081">
    <property type="entry name" value="PP-bd_ACP"/>
</dbReference>
<dbReference type="InterPro" id="IPR000873">
    <property type="entry name" value="AMP-dep_synth/lig_dom"/>
</dbReference>
<evidence type="ECO:0000256" key="5">
    <source>
        <dbReference type="SAM" id="MobiDB-lite"/>
    </source>
</evidence>
<dbReference type="Pfam" id="PF00550">
    <property type="entry name" value="PP-binding"/>
    <property type="match status" value="2"/>
</dbReference>
<dbReference type="InterPro" id="IPR020845">
    <property type="entry name" value="AMP-binding_CS"/>
</dbReference>
<dbReference type="PROSITE" id="PS50075">
    <property type="entry name" value="CARRIER"/>
    <property type="match status" value="2"/>
</dbReference>